<feature type="transmembrane region" description="Helical" evidence="2">
    <location>
        <begin position="61"/>
        <end position="79"/>
    </location>
</feature>
<evidence type="ECO:0000256" key="2">
    <source>
        <dbReference type="SAM" id="Phobius"/>
    </source>
</evidence>
<dbReference type="InterPro" id="IPR046342">
    <property type="entry name" value="CBS_dom_sf"/>
</dbReference>
<comment type="caution">
    <text evidence="4">The sequence shown here is derived from an EMBL/GenBank/DDBJ whole genome shotgun (WGS) entry which is preliminary data.</text>
</comment>
<keyword evidence="1" id="KW-0129">CBS domain</keyword>
<protein>
    <submittedName>
        <fullName evidence="4">HPP family protein</fullName>
    </submittedName>
</protein>
<accession>A0ABV7FZ17</accession>
<dbReference type="Pfam" id="PF00571">
    <property type="entry name" value="CBS"/>
    <property type="match status" value="2"/>
</dbReference>
<dbReference type="PANTHER" id="PTHR33741">
    <property type="entry name" value="TRANSMEMBRANE PROTEIN DDB_G0269096-RELATED"/>
    <property type="match status" value="1"/>
</dbReference>
<dbReference type="PROSITE" id="PS51371">
    <property type="entry name" value="CBS"/>
    <property type="match status" value="1"/>
</dbReference>
<feature type="transmembrane region" description="Helical" evidence="2">
    <location>
        <begin position="111"/>
        <end position="132"/>
    </location>
</feature>
<dbReference type="SMART" id="SM00116">
    <property type="entry name" value="CBS"/>
    <property type="match status" value="2"/>
</dbReference>
<dbReference type="RefSeq" id="WP_379594849.1">
    <property type="nucleotide sequence ID" value="NZ_JBHRTN010000006.1"/>
</dbReference>
<keyword evidence="2" id="KW-1133">Transmembrane helix</keyword>
<reference evidence="5" key="1">
    <citation type="journal article" date="2019" name="Int. J. Syst. Evol. Microbiol.">
        <title>The Global Catalogue of Microorganisms (GCM) 10K type strain sequencing project: providing services to taxonomists for standard genome sequencing and annotation.</title>
        <authorList>
            <consortium name="The Broad Institute Genomics Platform"/>
            <consortium name="The Broad Institute Genome Sequencing Center for Infectious Disease"/>
            <person name="Wu L."/>
            <person name="Ma J."/>
        </authorList>
    </citation>
    <scope>NUCLEOTIDE SEQUENCE [LARGE SCALE GENOMIC DNA]</scope>
    <source>
        <strain evidence="5">KCTC 52094</strain>
    </source>
</reference>
<gene>
    <name evidence="4" type="ORF">ACFOD4_05095</name>
</gene>
<feature type="transmembrane region" description="Helical" evidence="2">
    <location>
        <begin position="85"/>
        <end position="104"/>
    </location>
</feature>
<keyword evidence="2" id="KW-0472">Membrane</keyword>
<dbReference type="PANTHER" id="PTHR33741:SF5">
    <property type="entry name" value="TRANSMEMBRANE PROTEIN DDB_G0269096-RELATED"/>
    <property type="match status" value="1"/>
</dbReference>
<evidence type="ECO:0000259" key="3">
    <source>
        <dbReference type="PROSITE" id="PS51371"/>
    </source>
</evidence>
<dbReference type="Gene3D" id="3.10.580.10">
    <property type="entry name" value="CBS-domain"/>
    <property type="match status" value="2"/>
</dbReference>
<dbReference type="Pfam" id="PF04982">
    <property type="entry name" value="TM_HPP"/>
    <property type="match status" value="1"/>
</dbReference>
<keyword evidence="5" id="KW-1185">Reference proteome</keyword>
<proteinExistence type="predicted"/>
<feature type="domain" description="CBS" evidence="3">
    <location>
        <begin position="254"/>
        <end position="312"/>
    </location>
</feature>
<dbReference type="SUPFAM" id="SSF54631">
    <property type="entry name" value="CBS-domain pair"/>
    <property type="match status" value="1"/>
</dbReference>
<dbReference type="InterPro" id="IPR007065">
    <property type="entry name" value="HPP"/>
</dbReference>
<evidence type="ECO:0000313" key="5">
    <source>
        <dbReference type="Proteomes" id="UP001595593"/>
    </source>
</evidence>
<sequence length="372" mass="38630">MQTEHVLSHMASTSTWLRSFLPKSQALGAAGILRTLLGALVGIGSASFVDRVLGTQLDGAYLIAPIGASAVLLFAVPASPLAQPWPVLGGNLISAAIGVMCLQVTSDPNLAAALAVALSICTMSLLGCLHPPGGAVALTAVLGGPAVAEMGFRFLLAPVALNSLVLLMAAVVFNNLAGRPYPHVARIPDANTHATSDPPPAHRVGFTPEDIQAALDELGEPLDVSMDDLNSLFRQVELQALRRMHSPVCCGQIMSRDLISVGAGEPTEKAGELMRAHDLRSLPVLDGRGTLIGSISYAHLITGVPIRSCMQTGLHTATADTPVDSLLPLLCSGTTHEVMITDDKGQLTGLVTTTDALAALYRSRVAALARAE</sequence>
<dbReference type="InterPro" id="IPR000644">
    <property type="entry name" value="CBS_dom"/>
</dbReference>
<evidence type="ECO:0000256" key="1">
    <source>
        <dbReference type="PROSITE-ProRule" id="PRU00703"/>
    </source>
</evidence>
<feature type="transmembrane region" description="Helical" evidence="2">
    <location>
        <begin position="152"/>
        <end position="173"/>
    </location>
</feature>
<organism evidence="4 5">
    <name type="scientific">Teichococcus globiformis</name>
    <dbReference type="NCBI Taxonomy" id="2307229"/>
    <lineage>
        <taxon>Bacteria</taxon>
        <taxon>Pseudomonadati</taxon>
        <taxon>Pseudomonadota</taxon>
        <taxon>Alphaproteobacteria</taxon>
        <taxon>Acetobacterales</taxon>
        <taxon>Roseomonadaceae</taxon>
        <taxon>Roseomonas</taxon>
    </lineage>
</organism>
<keyword evidence="2" id="KW-0812">Transmembrane</keyword>
<dbReference type="EMBL" id="JBHRTN010000006">
    <property type="protein sequence ID" value="MFC3124430.1"/>
    <property type="molecule type" value="Genomic_DNA"/>
</dbReference>
<evidence type="ECO:0000313" key="4">
    <source>
        <dbReference type="EMBL" id="MFC3124430.1"/>
    </source>
</evidence>
<feature type="transmembrane region" description="Helical" evidence="2">
    <location>
        <begin position="26"/>
        <end position="49"/>
    </location>
</feature>
<name>A0ABV7FZ17_9PROT</name>
<dbReference type="InterPro" id="IPR058581">
    <property type="entry name" value="TM_HPP"/>
</dbReference>
<dbReference type="Proteomes" id="UP001595593">
    <property type="component" value="Unassembled WGS sequence"/>
</dbReference>